<keyword evidence="4" id="KW-0804">Transcription</keyword>
<organism evidence="8 9">
    <name type="scientific">Platanthera zijinensis</name>
    <dbReference type="NCBI Taxonomy" id="2320716"/>
    <lineage>
        <taxon>Eukaryota</taxon>
        <taxon>Viridiplantae</taxon>
        <taxon>Streptophyta</taxon>
        <taxon>Embryophyta</taxon>
        <taxon>Tracheophyta</taxon>
        <taxon>Spermatophyta</taxon>
        <taxon>Magnoliopsida</taxon>
        <taxon>Liliopsida</taxon>
        <taxon>Asparagales</taxon>
        <taxon>Orchidaceae</taxon>
        <taxon>Orchidoideae</taxon>
        <taxon>Orchideae</taxon>
        <taxon>Orchidinae</taxon>
        <taxon>Platanthera</taxon>
    </lineage>
</organism>
<feature type="region of interest" description="Disordered" evidence="6">
    <location>
        <begin position="129"/>
        <end position="162"/>
    </location>
</feature>
<dbReference type="PROSITE" id="PS50863">
    <property type="entry name" value="B3"/>
    <property type="match status" value="2"/>
</dbReference>
<sequence>MANLQFIIKFTAAGLSDTPAFPPKLVCTSKEMDKLDNNIYLTGPGGKQCGVKLLKRGGLLYLEDGWKEFIQDHYVMEGDRLVFKYHGNSCFSVLIFDKSGCERESSYFVKNDKESASNQLLQAHQIYFPQNSGDNENHDDAQPSPNEGRSSGGFYTSETSLSKRTTLPDQSCKFHETEIDLINKYASKFRSCRKTRMETEIKKETTKINGSKSEARALRFTKSNPIKNPYFVKVLPAGSVLKKYSLTIPQNFVVSCRLFNQQKIILQTPRKKEWVANYSRQKLAWVLSWRDFVKDNGLKVGDACVFELTSYPKQMVMMVYIFRAS</sequence>
<reference evidence="8 9" key="1">
    <citation type="journal article" date="2022" name="Nat. Plants">
        <title>Genomes of leafy and leafless Platanthera orchids illuminate the evolution of mycoheterotrophy.</title>
        <authorList>
            <person name="Li M.H."/>
            <person name="Liu K.W."/>
            <person name="Li Z."/>
            <person name="Lu H.C."/>
            <person name="Ye Q.L."/>
            <person name="Zhang D."/>
            <person name="Wang J.Y."/>
            <person name="Li Y.F."/>
            <person name="Zhong Z.M."/>
            <person name="Liu X."/>
            <person name="Yu X."/>
            <person name="Liu D.K."/>
            <person name="Tu X.D."/>
            <person name="Liu B."/>
            <person name="Hao Y."/>
            <person name="Liao X.Y."/>
            <person name="Jiang Y.T."/>
            <person name="Sun W.H."/>
            <person name="Chen J."/>
            <person name="Chen Y.Q."/>
            <person name="Ai Y."/>
            <person name="Zhai J.W."/>
            <person name="Wu S.S."/>
            <person name="Zhou Z."/>
            <person name="Hsiao Y.Y."/>
            <person name="Wu W.L."/>
            <person name="Chen Y.Y."/>
            <person name="Lin Y.F."/>
            <person name="Hsu J.L."/>
            <person name="Li C.Y."/>
            <person name="Wang Z.W."/>
            <person name="Zhao X."/>
            <person name="Zhong W.Y."/>
            <person name="Ma X.K."/>
            <person name="Ma L."/>
            <person name="Huang J."/>
            <person name="Chen G.Z."/>
            <person name="Huang M.Z."/>
            <person name="Huang L."/>
            <person name="Peng D.H."/>
            <person name="Luo Y.B."/>
            <person name="Zou S.Q."/>
            <person name="Chen S.P."/>
            <person name="Lan S."/>
            <person name="Tsai W.C."/>
            <person name="Van de Peer Y."/>
            <person name="Liu Z.J."/>
        </authorList>
    </citation>
    <scope>NUCLEOTIDE SEQUENCE [LARGE SCALE GENOMIC DNA]</scope>
    <source>
        <strain evidence="8">Lor287</strain>
    </source>
</reference>
<dbReference type="InterPro" id="IPR003340">
    <property type="entry name" value="B3_DNA-bd"/>
</dbReference>
<feature type="domain" description="TF-B3" evidence="7">
    <location>
        <begin position="4"/>
        <end position="99"/>
    </location>
</feature>
<keyword evidence="3" id="KW-0238">DNA-binding</keyword>
<protein>
    <submittedName>
        <fullName evidence="8">B3 domain-containing protein</fullName>
    </submittedName>
</protein>
<evidence type="ECO:0000256" key="2">
    <source>
        <dbReference type="ARBA" id="ARBA00023015"/>
    </source>
</evidence>
<evidence type="ECO:0000256" key="6">
    <source>
        <dbReference type="SAM" id="MobiDB-lite"/>
    </source>
</evidence>
<gene>
    <name evidence="8" type="ORF">KSP39_PZI008567</name>
</gene>
<name>A0AAP0BLQ6_9ASPA</name>
<dbReference type="InterPro" id="IPR044837">
    <property type="entry name" value="REM16-like"/>
</dbReference>
<dbReference type="AlphaFoldDB" id="A0AAP0BLQ6"/>
<evidence type="ECO:0000256" key="3">
    <source>
        <dbReference type="ARBA" id="ARBA00023125"/>
    </source>
</evidence>
<dbReference type="PANTHER" id="PTHR31391">
    <property type="entry name" value="B3 DOMAIN-CONTAINING PROTEIN OS11G0197600-RELATED"/>
    <property type="match status" value="1"/>
</dbReference>
<dbReference type="Pfam" id="PF02362">
    <property type="entry name" value="B3"/>
    <property type="match status" value="2"/>
</dbReference>
<dbReference type="EMBL" id="JBBWWQ010000006">
    <property type="protein sequence ID" value="KAK8944270.1"/>
    <property type="molecule type" value="Genomic_DNA"/>
</dbReference>
<evidence type="ECO:0000256" key="4">
    <source>
        <dbReference type="ARBA" id="ARBA00023163"/>
    </source>
</evidence>
<dbReference type="GO" id="GO:0003677">
    <property type="term" value="F:DNA binding"/>
    <property type="evidence" value="ECO:0007669"/>
    <property type="project" value="UniProtKB-KW"/>
</dbReference>
<keyword evidence="9" id="KW-1185">Reference proteome</keyword>
<comment type="subcellular location">
    <subcellularLocation>
        <location evidence="1">Nucleus</location>
    </subcellularLocation>
</comment>
<keyword evidence="2" id="KW-0805">Transcription regulation</keyword>
<dbReference type="InterPro" id="IPR015300">
    <property type="entry name" value="DNA-bd_pseudobarrel_sf"/>
</dbReference>
<dbReference type="PANTHER" id="PTHR31391:SF106">
    <property type="entry name" value="B3 DOMAIN-CONTAINING PROTEIN OS01G0723500"/>
    <property type="match status" value="1"/>
</dbReference>
<dbReference type="GO" id="GO:0005634">
    <property type="term" value="C:nucleus"/>
    <property type="evidence" value="ECO:0007669"/>
    <property type="project" value="UniProtKB-SubCell"/>
</dbReference>
<proteinExistence type="predicted"/>
<dbReference type="Proteomes" id="UP001418222">
    <property type="component" value="Unassembled WGS sequence"/>
</dbReference>
<keyword evidence="5" id="KW-0539">Nucleus</keyword>
<evidence type="ECO:0000256" key="5">
    <source>
        <dbReference type="ARBA" id="ARBA00023242"/>
    </source>
</evidence>
<feature type="domain" description="TF-B3" evidence="7">
    <location>
        <begin position="231"/>
        <end position="325"/>
    </location>
</feature>
<evidence type="ECO:0000313" key="8">
    <source>
        <dbReference type="EMBL" id="KAK8944270.1"/>
    </source>
</evidence>
<evidence type="ECO:0000259" key="7">
    <source>
        <dbReference type="PROSITE" id="PS50863"/>
    </source>
</evidence>
<dbReference type="CDD" id="cd10017">
    <property type="entry name" value="B3_DNA"/>
    <property type="match status" value="2"/>
</dbReference>
<dbReference type="Gene3D" id="2.40.330.10">
    <property type="entry name" value="DNA-binding pseudobarrel domain"/>
    <property type="match status" value="2"/>
</dbReference>
<dbReference type="SMART" id="SM01019">
    <property type="entry name" value="B3"/>
    <property type="match status" value="2"/>
</dbReference>
<accession>A0AAP0BLQ6</accession>
<evidence type="ECO:0000313" key="9">
    <source>
        <dbReference type="Proteomes" id="UP001418222"/>
    </source>
</evidence>
<comment type="caution">
    <text evidence="8">The sequence shown here is derived from an EMBL/GenBank/DDBJ whole genome shotgun (WGS) entry which is preliminary data.</text>
</comment>
<dbReference type="SUPFAM" id="SSF101936">
    <property type="entry name" value="DNA-binding pseudobarrel domain"/>
    <property type="match status" value="2"/>
</dbReference>
<evidence type="ECO:0000256" key="1">
    <source>
        <dbReference type="ARBA" id="ARBA00004123"/>
    </source>
</evidence>
<feature type="compositionally biased region" description="Polar residues" evidence="6">
    <location>
        <begin position="143"/>
        <end position="162"/>
    </location>
</feature>